<reference evidence="1" key="1">
    <citation type="submission" date="2024-12" db="EMBL/GenBank/DDBJ databases">
        <title>Comparative genomics and development of molecular markers within Purpureocillium lilacinum and among Purpureocillium species.</title>
        <authorList>
            <person name="Yeh Z.-Y."/>
            <person name="Ni N.-T."/>
            <person name="Lo P.-H."/>
            <person name="Mushyakhwo K."/>
            <person name="Lin C.-F."/>
            <person name="Nai Y.-S."/>
        </authorList>
    </citation>
    <scope>NUCLEOTIDE SEQUENCE</scope>
    <source>
        <strain evidence="1">NCHU-NPUST-175</strain>
    </source>
</reference>
<proteinExistence type="predicted"/>
<dbReference type="Proteomes" id="UP001638806">
    <property type="component" value="Unassembled WGS sequence"/>
</dbReference>
<evidence type="ECO:0000313" key="2">
    <source>
        <dbReference type="Proteomes" id="UP001638806"/>
    </source>
</evidence>
<sequence>MADADGELAQLRNNGSKTVVQSDDTTDERKKWWITYKYRPILGVVPVNRADQPLEVALVERPTWDVDMPDRYFAGHEWEKY</sequence>
<accession>A0ACC4DQA4</accession>
<dbReference type="EMBL" id="JBGNUJ010000006">
    <property type="protein sequence ID" value="KAL3958489.1"/>
    <property type="molecule type" value="Genomic_DNA"/>
</dbReference>
<comment type="caution">
    <text evidence="1">The sequence shown here is derived from an EMBL/GenBank/DDBJ whole genome shotgun (WGS) entry which is preliminary data.</text>
</comment>
<evidence type="ECO:0000313" key="1">
    <source>
        <dbReference type="EMBL" id="KAL3958489.1"/>
    </source>
</evidence>
<gene>
    <name evidence="1" type="ORF">ACCO45_006651</name>
</gene>
<protein>
    <submittedName>
        <fullName evidence="1">Uncharacterized protein</fullName>
    </submittedName>
</protein>
<organism evidence="1 2">
    <name type="scientific">Purpureocillium lilacinum</name>
    <name type="common">Paecilomyces lilacinus</name>
    <dbReference type="NCBI Taxonomy" id="33203"/>
    <lineage>
        <taxon>Eukaryota</taxon>
        <taxon>Fungi</taxon>
        <taxon>Dikarya</taxon>
        <taxon>Ascomycota</taxon>
        <taxon>Pezizomycotina</taxon>
        <taxon>Sordariomycetes</taxon>
        <taxon>Hypocreomycetidae</taxon>
        <taxon>Hypocreales</taxon>
        <taxon>Ophiocordycipitaceae</taxon>
        <taxon>Purpureocillium</taxon>
    </lineage>
</organism>
<keyword evidence="2" id="KW-1185">Reference proteome</keyword>
<name>A0ACC4DQA4_PURLI</name>